<evidence type="ECO:0000313" key="2">
    <source>
        <dbReference type="EMBL" id="MDG3007855.1"/>
    </source>
</evidence>
<reference evidence="2 3" key="1">
    <citation type="submission" date="2023-03" db="EMBL/GenBank/DDBJ databases">
        <title>Paludisphaera mucosa sp. nov. a novel planctomycete from northern fen.</title>
        <authorList>
            <person name="Ivanova A."/>
        </authorList>
    </citation>
    <scope>NUCLEOTIDE SEQUENCE [LARGE SCALE GENOMIC DNA]</scope>
    <source>
        <strain evidence="2 3">Pla2</strain>
    </source>
</reference>
<proteinExistence type="predicted"/>
<dbReference type="Proteomes" id="UP001216907">
    <property type="component" value="Unassembled WGS sequence"/>
</dbReference>
<sequence length="493" mass="52783">MRTHRRSWMTAALATLAWATFPEAQAADRAFRAGAAAVDVTPFLDDPIVGNYVAPPAAHVHDPLHARALVLDDGSTRLAFVLVDSVGITREVLDAARKLAAEKAGLPPGNILAAATHTHSATRGGSKEFLKPDAVPSEYARILSRRIADAIRLAAGNLAPAKVGWGTVDAPEHLFNRRWLLKAGETVPNPFGGLDRAVMNPGRHPKIHEPAGPTDPQVAFLAVQAPDGRPIALLANYSLHYVGGVPAGHVSADYFAVFARKVGERLGVDPLRDPPFVGVLSNGTSGDVNNIDVQGPPPATPPGPYEQMDRVADDLANRVAGTYRGVAFRDWVPLAAAHRELVLKARRPTPEQLDYARKILAKPEDAPRAHGLERIYAERTLALADAPDEVSIMLQAFRVGDLGIAAIPFEVFTEIGLEIKAKSPFKPTFTIELANGLYGYLPSPRHFAIGGYETWMGTNFVEPEASPKIVATLLDLFAALDAGRTPASRAPAP</sequence>
<protein>
    <recommendedName>
        <fullName evidence="4">Neutral/alkaline non-lysosomal ceramidase N-terminal domain-containing protein</fullName>
    </recommendedName>
</protein>
<evidence type="ECO:0000313" key="3">
    <source>
        <dbReference type="Proteomes" id="UP001216907"/>
    </source>
</evidence>
<comment type="caution">
    <text evidence="2">The sequence shown here is derived from an EMBL/GenBank/DDBJ whole genome shotgun (WGS) entry which is preliminary data.</text>
</comment>
<keyword evidence="3" id="KW-1185">Reference proteome</keyword>
<feature type="signal peptide" evidence="1">
    <location>
        <begin position="1"/>
        <end position="26"/>
    </location>
</feature>
<feature type="chain" id="PRO_5046312421" description="Neutral/alkaline non-lysosomal ceramidase N-terminal domain-containing protein" evidence="1">
    <location>
        <begin position="27"/>
        <end position="493"/>
    </location>
</feature>
<dbReference type="RefSeq" id="WP_277864127.1">
    <property type="nucleotide sequence ID" value="NZ_JARRAG010000002.1"/>
</dbReference>
<gene>
    <name evidence="2" type="ORF">PZE19_29170</name>
</gene>
<name>A0ABT6FKE0_9BACT</name>
<evidence type="ECO:0000256" key="1">
    <source>
        <dbReference type="SAM" id="SignalP"/>
    </source>
</evidence>
<organism evidence="2 3">
    <name type="scientific">Paludisphaera mucosa</name>
    <dbReference type="NCBI Taxonomy" id="3030827"/>
    <lineage>
        <taxon>Bacteria</taxon>
        <taxon>Pseudomonadati</taxon>
        <taxon>Planctomycetota</taxon>
        <taxon>Planctomycetia</taxon>
        <taxon>Isosphaerales</taxon>
        <taxon>Isosphaeraceae</taxon>
        <taxon>Paludisphaera</taxon>
    </lineage>
</organism>
<dbReference type="EMBL" id="JARRAG010000002">
    <property type="protein sequence ID" value="MDG3007855.1"/>
    <property type="molecule type" value="Genomic_DNA"/>
</dbReference>
<accession>A0ABT6FKE0</accession>
<keyword evidence="1" id="KW-0732">Signal</keyword>
<evidence type="ECO:0008006" key="4">
    <source>
        <dbReference type="Google" id="ProtNLM"/>
    </source>
</evidence>